<dbReference type="AlphaFoldDB" id="A0A7C8YRT2"/>
<reference evidence="1" key="1">
    <citation type="journal article" date="2013" name="J. Plant Res.">
        <title>Effect of fungi and light on seed germination of three Opuntia species from semiarid lands of central Mexico.</title>
        <authorList>
            <person name="Delgado-Sanchez P."/>
            <person name="Jimenez-Bremont J.F."/>
            <person name="Guerrero-Gonzalez Mde L."/>
            <person name="Flores J."/>
        </authorList>
    </citation>
    <scope>NUCLEOTIDE SEQUENCE</scope>
    <source>
        <tissue evidence="1">Cladode</tissue>
    </source>
</reference>
<accession>A0A7C8YRT2</accession>
<protein>
    <submittedName>
        <fullName evidence="1">Uncharacterized protein</fullName>
    </submittedName>
</protein>
<evidence type="ECO:0000313" key="1">
    <source>
        <dbReference type="EMBL" id="MBA4624633.1"/>
    </source>
</evidence>
<proteinExistence type="predicted"/>
<sequence length="137" mass="15383">MRLRATSMVSSLILAMQTRNHPGSEQWKDEPGDTLIFTSLTIALQSVNSASTVGSLMRWRKSIHTKRPPLLLKQCMPTILSPKVNTLCLLASLFLLSFKNISTNAVSESIEAMSFWVWVETRPKLDIFLAQFTTLSL</sequence>
<reference evidence="1" key="2">
    <citation type="submission" date="2020-07" db="EMBL/GenBank/DDBJ databases">
        <authorList>
            <person name="Vera ALvarez R."/>
            <person name="Arias-Moreno D.M."/>
            <person name="Jimenez-Jacinto V."/>
            <person name="Jimenez-Bremont J.F."/>
            <person name="Swaminathan K."/>
            <person name="Moose S.P."/>
            <person name="Guerrero-Gonzalez M.L."/>
            <person name="Marino-Ramirez L."/>
            <person name="Landsman D."/>
            <person name="Rodriguez-Kessler M."/>
            <person name="Delgado-Sanchez P."/>
        </authorList>
    </citation>
    <scope>NUCLEOTIDE SEQUENCE</scope>
    <source>
        <tissue evidence="1">Cladode</tissue>
    </source>
</reference>
<dbReference type="EMBL" id="GISG01048436">
    <property type="protein sequence ID" value="MBA4624633.1"/>
    <property type="molecule type" value="Transcribed_RNA"/>
</dbReference>
<name>A0A7C8YRT2_OPUST</name>
<organism evidence="1">
    <name type="scientific">Opuntia streptacantha</name>
    <name type="common">Prickly pear cactus</name>
    <name type="synonym">Opuntia cardona</name>
    <dbReference type="NCBI Taxonomy" id="393608"/>
    <lineage>
        <taxon>Eukaryota</taxon>
        <taxon>Viridiplantae</taxon>
        <taxon>Streptophyta</taxon>
        <taxon>Embryophyta</taxon>
        <taxon>Tracheophyta</taxon>
        <taxon>Spermatophyta</taxon>
        <taxon>Magnoliopsida</taxon>
        <taxon>eudicotyledons</taxon>
        <taxon>Gunneridae</taxon>
        <taxon>Pentapetalae</taxon>
        <taxon>Caryophyllales</taxon>
        <taxon>Cactineae</taxon>
        <taxon>Cactaceae</taxon>
        <taxon>Opuntioideae</taxon>
        <taxon>Opuntia</taxon>
    </lineage>
</organism>